<accession>A0AA90PH02</accession>
<evidence type="ECO:0000313" key="2">
    <source>
        <dbReference type="Proteomes" id="UP001178275"/>
    </source>
</evidence>
<gene>
    <name evidence="1" type="ORF">Q8G36_13670</name>
</gene>
<organism evidence="1 2">
    <name type="scientific">Peribacillus frigoritolerans</name>
    <dbReference type="NCBI Taxonomy" id="450367"/>
    <lineage>
        <taxon>Bacteria</taxon>
        <taxon>Bacillati</taxon>
        <taxon>Bacillota</taxon>
        <taxon>Bacilli</taxon>
        <taxon>Bacillales</taxon>
        <taxon>Bacillaceae</taxon>
        <taxon>Peribacillus</taxon>
    </lineage>
</organism>
<dbReference type="AlphaFoldDB" id="A0AA90PH02"/>
<dbReference type="Proteomes" id="UP001178275">
    <property type="component" value="Unassembled WGS sequence"/>
</dbReference>
<sequence length="891" mass="103979">MGKGLENQVFIYSLGTYSFFNDEEYKIFRRIQNLKGYKKKLGKMKSNLAEGESLTKKQIKVEKKKINTEIKKVNNGSDTEKGINELKEDLYKLIDNHTGNRTLRKEEMKENQIISVFDSVLSRTLEMKIDELSEDIMVIQSYHEKVLEGLIKDGFVNPDGEKYIYMSSSAGQIRQKKGVWIKKKLWDEHKDSLTCGLSLEEINNSEKKGCNVNKYLSYKALIFSASEEWSFPNPDVDSFDIDKCIVVEDLELNVFSEVDYIDRDTYKIKREKMNVPITATDGVGMMLPSVSEKNFMCRLPWIKGLLAVYDFTKHGNTKVTDIDNKVWDVVDDGISIIFTRSQWKMHAYFDSWEDYKKRFKEYNCKAAKLNEEEDDFNDGKINYQMLESLTDVSDDELKEIASSSIQDIKVLGEDKLTMLKVLGATEANERKRSFQKALLKYPQLLNDAYSKEAIMTKKRSLVNEAKTGKLNVDGSYTFVIPDLYSFCEFLFNGEAKALLKENEVYCSLQPEGKVGILRSPHLSREWGLKDNVTVSSDNLKINEYFKTDAIYVSNNSPLSKLIQNDWDGDKVLVLSEHKDETLLHVAERNMRNDKIVPLYYEMEKAKAQEINNQNIYDSLILSFEANIGEISNNICKAWNSNNLDLDIIKIMCMENNFEIDFAKSLFRPIRPPHIDEKIKEYIKLKLPHFFLYDKRKNKKSRKTKLKVEFINESTVNRLERIIPKNNIHFKEVAGGTFDYRFLMNRKQIKVTEDMDIIKRYKELDKNKNKMIKANDGEFKKKGKMYVYKYIKLELLKINPNSTYITDVLIEYLYGVKDSAYKDTLWLSFGEIIERNLERNLNEAAICDHCGSEFRKLRETQVTCSEKCQKVRERENARLRKKKQREKNKKIA</sequence>
<protein>
    <recommendedName>
        <fullName evidence="3">RNA dependent RNA polymerase</fullName>
    </recommendedName>
</protein>
<proteinExistence type="predicted"/>
<dbReference type="RefSeq" id="WP_305160537.1">
    <property type="nucleotide sequence ID" value="NZ_JAUUTW010000013.1"/>
</dbReference>
<evidence type="ECO:0000313" key="1">
    <source>
        <dbReference type="EMBL" id="MDP1452110.1"/>
    </source>
</evidence>
<dbReference type="EMBL" id="JAUUTW010000013">
    <property type="protein sequence ID" value="MDP1452110.1"/>
    <property type="molecule type" value="Genomic_DNA"/>
</dbReference>
<name>A0AA90PH02_9BACI</name>
<reference evidence="1" key="1">
    <citation type="submission" date="2023-07" db="EMBL/GenBank/DDBJ databases">
        <title>Murine gut Bacillus species.</title>
        <authorList>
            <person name="Gutman E."/>
            <person name="Hashuel R."/>
            <person name="Litvak Y."/>
        </authorList>
    </citation>
    <scope>NUCLEOTIDE SEQUENCE</scope>
    <source>
        <strain evidence="1">RU293</strain>
    </source>
</reference>
<evidence type="ECO:0008006" key="3">
    <source>
        <dbReference type="Google" id="ProtNLM"/>
    </source>
</evidence>
<comment type="caution">
    <text evidence="1">The sequence shown here is derived from an EMBL/GenBank/DDBJ whole genome shotgun (WGS) entry which is preliminary data.</text>
</comment>